<evidence type="ECO:0000313" key="1">
    <source>
        <dbReference type="EMBL" id="GAA3579913.1"/>
    </source>
</evidence>
<gene>
    <name evidence="1" type="ORF">GCM10022197_41960</name>
</gene>
<protein>
    <recommendedName>
        <fullName evidence="3">HNH endonuclease</fullName>
    </recommendedName>
</protein>
<reference evidence="2" key="1">
    <citation type="journal article" date="2019" name="Int. J. Syst. Evol. Microbiol.">
        <title>The Global Catalogue of Microorganisms (GCM) 10K type strain sequencing project: providing services to taxonomists for standard genome sequencing and annotation.</title>
        <authorList>
            <consortium name="The Broad Institute Genomics Platform"/>
            <consortium name="The Broad Institute Genome Sequencing Center for Infectious Disease"/>
            <person name="Wu L."/>
            <person name="Ma J."/>
        </authorList>
    </citation>
    <scope>NUCLEOTIDE SEQUENCE [LARGE SCALE GENOMIC DNA]</scope>
    <source>
        <strain evidence="2">JCM 16540</strain>
    </source>
</reference>
<evidence type="ECO:0000313" key="2">
    <source>
        <dbReference type="Proteomes" id="UP001500767"/>
    </source>
</evidence>
<keyword evidence="2" id="KW-1185">Reference proteome</keyword>
<proteinExistence type="predicted"/>
<dbReference type="EMBL" id="BAAAYR010000007">
    <property type="protein sequence ID" value="GAA3579913.1"/>
    <property type="molecule type" value="Genomic_DNA"/>
</dbReference>
<evidence type="ECO:0008006" key="3">
    <source>
        <dbReference type="Google" id="ProtNLM"/>
    </source>
</evidence>
<dbReference type="RefSeq" id="WP_204912975.1">
    <property type="nucleotide sequence ID" value="NZ_BAAAYR010000007.1"/>
</dbReference>
<comment type="caution">
    <text evidence="1">The sequence shown here is derived from an EMBL/GenBank/DDBJ whole genome shotgun (WGS) entry which is preliminary data.</text>
</comment>
<dbReference type="Proteomes" id="UP001500767">
    <property type="component" value="Unassembled WGS sequence"/>
</dbReference>
<organism evidence="1 2">
    <name type="scientific">Microlunatus spumicola</name>
    <dbReference type="NCBI Taxonomy" id="81499"/>
    <lineage>
        <taxon>Bacteria</taxon>
        <taxon>Bacillati</taxon>
        <taxon>Actinomycetota</taxon>
        <taxon>Actinomycetes</taxon>
        <taxon>Propionibacteriales</taxon>
        <taxon>Propionibacteriaceae</taxon>
        <taxon>Microlunatus</taxon>
    </lineage>
</organism>
<name>A0ABP6YBN0_9ACTN</name>
<sequence>MSKKPADRGLCFCCQKPLTSATVGGDKFTKEHYIPQWLFKRHGLRQQTMDLPSKAEIAYGHLWVPCCEACNGQLNTEIEERARVLITSVPPPWSEEDRQIMKRWLAKVYLGVRVRATTLPLDQKDPTSPTIADQREIDEAVLLRMVVQGLVTVPHSSLFVYECDPNDGDGFDFFSSDVANLVLVRSGSVGLACMVLDGQLIETGMTPAHPLLSEATLGPLNAVSFRMVAAYAMAACAAADVSHDAIYVSGTDGQPRPLSVRFTPHWTSGPPAAQVREMAMAMAETVAADVQWSDFNPPQ</sequence>
<accession>A0ABP6YBN0</accession>